<name>A0A072TWM0_MEDTR</name>
<dbReference type="PaxDb" id="3880-AES90549"/>
<organism evidence="1 3">
    <name type="scientific">Medicago truncatula</name>
    <name type="common">Barrel medic</name>
    <name type="synonym">Medicago tribuloides</name>
    <dbReference type="NCBI Taxonomy" id="3880"/>
    <lineage>
        <taxon>Eukaryota</taxon>
        <taxon>Viridiplantae</taxon>
        <taxon>Streptophyta</taxon>
        <taxon>Embryophyta</taxon>
        <taxon>Tracheophyta</taxon>
        <taxon>Spermatophyta</taxon>
        <taxon>Magnoliopsida</taxon>
        <taxon>eudicotyledons</taxon>
        <taxon>Gunneridae</taxon>
        <taxon>Pentapetalae</taxon>
        <taxon>rosids</taxon>
        <taxon>fabids</taxon>
        <taxon>Fabales</taxon>
        <taxon>Fabaceae</taxon>
        <taxon>Papilionoideae</taxon>
        <taxon>50 kb inversion clade</taxon>
        <taxon>NPAAA clade</taxon>
        <taxon>Hologalegina</taxon>
        <taxon>IRL clade</taxon>
        <taxon>Trifolieae</taxon>
        <taxon>Medicago</taxon>
    </lineage>
</organism>
<sequence length="92" mass="10144">MTVTINLLPKNQQPHAANLEAPKQTCCPSRAHRKGQKPLRKSPPKLPLFSQQTIVRVPTPFVVQTMVDALYAHKADIETAAAKTLAQTTTMQ</sequence>
<dbReference type="EMBL" id="CM001223">
    <property type="protein sequence ID" value="KEH21606.1"/>
    <property type="molecule type" value="Genomic_DNA"/>
</dbReference>
<proteinExistence type="predicted"/>
<dbReference type="AlphaFoldDB" id="A0A072TWM0"/>
<gene>
    <name evidence="1" type="ordered locus">MTR_7g009225</name>
</gene>
<accession>A0A072TWM0</accession>
<dbReference type="EnsemblPlants" id="KEH21606">
    <property type="protein sequence ID" value="KEH21606"/>
    <property type="gene ID" value="MTR_7g009225"/>
</dbReference>
<evidence type="ECO:0000313" key="1">
    <source>
        <dbReference type="EMBL" id="KEH21606.1"/>
    </source>
</evidence>
<protein>
    <submittedName>
        <fullName evidence="1 2">Uncharacterized protein</fullName>
    </submittedName>
</protein>
<dbReference type="Proteomes" id="UP000002051">
    <property type="component" value="Unassembled WGS sequence"/>
</dbReference>
<reference evidence="2" key="3">
    <citation type="submission" date="2015-04" db="UniProtKB">
        <authorList>
            <consortium name="EnsemblPlants"/>
        </authorList>
    </citation>
    <scope>IDENTIFICATION</scope>
    <source>
        <strain evidence="2">cv. Jemalong A17</strain>
    </source>
</reference>
<dbReference type="HOGENOM" id="CLU_2416663_0_0_1"/>
<evidence type="ECO:0000313" key="3">
    <source>
        <dbReference type="Proteomes" id="UP000002051"/>
    </source>
</evidence>
<reference evidence="1 3" key="1">
    <citation type="journal article" date="2011" name="Nature">
        <title>The Medicago genome provides insight into the evolution of rhizobial symbioses.</title>
        <authorList>
            <person name="Young N.D."/>
            <person name="Debelle F."/>
            <person name="Oldroyd G.E."/>
            <person name="Geurts R."/>
            <person name="Cannon S.B."/>
            <person name="Udvardi M.K."/>
            <person name="Benedito V.A."/>
            <person name="Mayer K.F."/>
            <person name="Gouzy J."/>
            <person name="Schoof H."/>
            <person name="Van de Peer Y."/>
            <person name="Proost S."/>
            <person name="Cook D.R."/>
            <person name="Meyers B.C."/>
            <person name="Spannagl M."/>
            <person name="Cheung F."/>
            <person name="De Mita S."/>
            <person name="Krishnakumar V."/>
            <person name="Gundlach H."/>
            <person name="Zhou S."/>
            <person name="Mudge J."/>
            <person name="Bharti A.K."/>
            <person name="Murray J.D."/>
            <person name="Naoumkina M.A."/>
            <person name="Rosen B."/>
            <person name="Silverstein K.A."/>
            <person name="Tang H."/>
            <person name="Rombauts S."/>
            <person name="Zhao P.X."/>
            <person name="Zhou P."/>
            <person name="Barbe V."/>
            <person name="Bardou P."/>
            <person name="Bechner M."/>
            <person name="Bellec A."/>
            <person name="Berger A."/>
            <person name="Berges H."/>
            <person name="Bidwell S."/>
            <person name="Bisseling T."/>
            <person name="Choisne N."/>
            <person name="Couloux A."/>
            <person name="Denny R."/>
            <person name="Deshpande S."/>
            <person name="Dai X."/>
            <person name="Doyle J.J."/>
            <person name="Dudez A.M."/>
            <person name="Farmer A.D."/>
            <person name="Fouteau S."/>
            <person name="Franken C."/>
            <person name="Gibelin C."/>
            <person name="Gish J."/>
            <person name="Goldstein S."/>
            <person name="Gonzalez A.J."/>
            <person name="Green P.J."/>
            <person name="Hallab A."/>
            <person name="Hartog M."/>
            <person name="Hua A."/>
            <person name="Humphray S.J."/>
            <person name="Jeong D.H."/>
            <person name="Jing Y."/>
            <person name="Jocker A."/>
            <person name="Kenton S.M."/>
            <person name="Kim D.J."/>
            <person name="Klee K."/>
            <person name="Lai H."/>
            <person name="Lang C."/>
            <person name="Lin S."/>
            <person name="Macmil S.L."/>
            <person name="Magdelenat G."/>
            <person name="Matthews L."/>
            <person name="McCorrison J."/>
            <person name="Monaghan E.L."/>
            <person name="Mun J.H."/>
            <person name="Najar F.Z."/>
            <person name="Nicholson C."/>
            <person name="Noirot C."/>
            <person name="O'Bleness M."/>
            <person name="Paule C.R."/>
            <person name="Poulain J."/>
            <person name="Prion F."/>
            <person name="Qin B."/>
            <person name="Qu C."/>
            <person name="Retzel E.F."/>
            <person name="Riddle C."/>
            <person name="Sallet E."/>
            <person name="Samain S."/>
            <person name="Samson N."/>
            <person name="Sanders I."/>
            <person name="Saurat O."/>
            <person name="Scarpelli C."/>
            <person name="Schiex T."/>
            <person name="Segurens B."/>
            <person name="Severin A.J."/>
            <person name="Sherrier D.J."/>
            <person name="Shi R."/>
            <person name="Sims S."/>
            <person name="Singer S.R."/>
            <person name="Sinharoy S."/>
            <person name="Sterck L."/>
            <person name="Viollet A."/>
            <person name="Wang B.B."/>
            <person name="Wang K."/>
            <person name="Wang M."/>
            <person name="Wang X."/>
            <person name="Warfsmann J."/>
            <person name="Weissenbach J."/>
            <person name="White D.D."/>
            <person name="White J.D."/>
            <person name="Wiley G.B."/>
            <person name="Wincker P."/>
            <person name="Xing Y."/>
            <person name="Yang L."/>
            <person name="Yao Z."/>
            <person name="Ying F."/>
            <person name="Zhai J."/>
            <person name="Zhou L."/>
            <person name="Zuber A."/>
            <person name="Denarie J."/>
            <person name="Dixon R.A."/>
            <person name="May G.D."/>
            <person name="Schwartz D.C."/>
            <person name="Rogers J."/>
            <person name="Quetier F."/>
            <person name="Town C.D."/>
            <person name="Roe B.A."/>
        </authorList>
    </citation>
    <scope>NUCLEOTIDE SEQUENCE [LARGE SCALE GENOMIC DNA]</scope>
    <source>
        <strain evidence="1">A17</strain>
        <strain evidence="2 3">cv. Jemalong A17</strain>
    </source>
</reference>
<evidence type="ECO:0000313" key="2">
    <source>
        <dbReference type="EnsemblPlants" id="KEH21606"/>
    </source>
</evidence>
<reference evidence="1 3" key="2">
    <citation type="journal article" date="2014" name="BMC Genomics">
        <title>An improved genome release (version Mt4.0) for the model legume Medicago truncatula.</title>
        <authorList>
            <person name="Tang H."/>
            <person name="Krishnakumar V."/>
            <person name="Bidwell S."/>
            <person name="Rosen B."/>
            <person name="Chan A."/>
            <person name="Zhou S."/>
            <person name="Gentzbittel L."/>
            <person name="Childs K.L."/>
            <person name="Yandell M."/>
            <person name="Gundlach H."/>
            <person name="Mayer K.F."/>
            <person name="Schwartz D.C."/>
            <person name="Town C.D."/>
        </authorList>
    </citation>
    <scope>GENOME REANNOTATION</scope>
    <source>
        <strain evidence="1">A17</strain>
        <strain evidence="2 3">cv. Jemalong A17</strain>
    </source>
</reference>
<keyword evidence="3" id="KW-1185">Reference proteome</keyword>